<gene>
    <name evidence="3" type="ORF">CAEBREN_01832</name>
</gene>
<dbReference type="PANTHER" id="PTHR35178">
    <property type="entry name" value="FOLATE RECEPTOR HOMOLOG-RELATED"/>
    <property type="match status" value="1"/>
</dbReference>
<dbReference type="eggNOG" id="ENOG502TFAB">
    <property type="taxonomic scope" value="Eukaryota"/>
</dbReference>
<evidence type="ECO:0000256" key="2">
    <source>
        <dbReference type="SAM" id="Phobius"/>
    </source>
</evidence>
<dbReference type="OrthoDB" id="5874456at2759"/>
<feature type="transmembrane region" description="Helical" evidence="2">
    <location>
        <begin position="204"/>
        <end position="228"/>
    </location>
</feature>
<reference evidence="4" key="1">
    <citation type="submission" date="2011-07" db="EMBL/GenBank/DDBJ databases">
        <authorList>
            <consortium name="Caenorhabditis brenneri Sequencing and Analysis Consortium"/>
            <person name="Wilson R.K."/>
        </authorList>
    </citation>
    <scope>NUCLEOTIDE SEQUENCE [LARGE SCALE GENOMIC DNA]</scope>
    <source>
        <strain evidence="4">PB2801</strain>
    </source>
</reference>
<evidence type="ECO:0000256" key="1">
    <source>
        <dbReference type="SAM" id="MobiDB-lite"/>
    </source>
</evidence>
<keyword evidence="2" id="KW-0472">Membrane</keyword>
<protein>
    <submittedName>
        <fullName evidence="3">Uncharacterized protein</fullName>
    </submittedName>
</protein>
<accession>G0MHY6</accession>
<name>G0MHY6_CAEBE</name>
<dbReference type="Proteomes" id="UP000008068">
    <property type="component" value="Unassembled WGS sequence"/>
</dbReference>
<sequence length="295" mass="33720">MGHESCWKLCIRKKKIFKQMVPQRISPVVLLISLVSIRIGAFVLQPNQHKCPSCATSKFIKKQWLMQDVSSGHAMEWSDWKGTDCDRGVAYVVPCNGSCLTVKIEKLLTINEYLYSGTMQECSDNFIHASPDLPPNIDFGKFYEDADFVSKRRGHRITYNFHRQSIIDKHDESVRKLREIEVAKEAEEKARAEELKNSFGFRDVVVIVSIFLSFLIVVSIIALYLNFFSFMRELINARRNVELELGHQKDSEVVEPHSSVEQKDEQKTDEALDPVALVANETEEVPPARGNAKEV</sequence>
<dbReference type="STRING" id="135651.G0MHY6"/>
<evidence type="ECO:0000313" key="4">
    <source>
        <dbReference type="Proteomes" id="UP000008068"/>
    </source>
</evidence>
<evidence type="ECO:0000313" key="3">
    <source>
        <dbReference type="EMBL" id="EGT59408.1"/>
    </source>
</evidence>
<feature type="transmembrane region" description="Helical" evidence="2">
    <location>
        <begin position="21"/>
        <end position="44"/>
    </location>
</feature>
<dbReference type="AlphaFoldDB" id="G0MHY6"/>
<dbReference type="HOGENOM" id="CLU_944068_0_0_1"/>
<dbReference type="FunCoup" id="G0MHY6">
    <property type="interactions" value="1093"/>
</dbReference>
<keyword evidence="2" id="KW-1133">Transmembrane helix</keyword>
<keyword evidence="2" id="KW-0812">Transmembrane</keyword>
<feature type="compositionally biased region" description="Basic and acidic residues" evidence="1">
    <location>
        <begin position="250"/>
        <end position="270"/>
    </location>
</feature>
<dbReference type="EMBL" id="GL379795">
    <property type="protein sequence ID" value="EGT59408.1"/>
    <property type="molecule type" value="Genomic_DNA"/>
</dbReference>
<feature type="region of interest" description="Disordered" evidence="1">
    <location>
        <begin position="250"/>
        <end position="272"/>
    </location>
</feature>
<proteinExistence type="predicted"/>
<organism evidence="4">
    <name type="scientific">Caenorhabditis brenneri</name>
    <name type="common">Nematode worm</name>
    <dbReference type="NCBI Taxonomy" id="135651"/>
    <lineage>
        <taxon>Eukaryota</taxon>
        <taxon>Metazoa</taxon>
        <taxon>Ecdysozoa</taxon>
        <taxon>Nematoda</taxon>
        <taxon>Chromadorea</taxon>
        <taxon>Rhabditida</taxon>
        <taxon>Rhabditina</taxon>
        <taxon>Rhabditomorpha</taxon>
        <taxon>Rhabditoidea</taxon>
        <taxon>Rhabditidae</taxon>
        <taxon>Peloderinae</taxon>
        <taxon>Caenorhabditis</taxon>
    </lineage>
</organism>
<keyword evidence="4" id="KW-1185">Reference proteome</keyword>
<dbReference type="PANTHER" id="PTHR35178:SF5">
    <property type="entry name" value="PROTEIN CBG01935"/>
    <property type="match status" value="1"/>
</dbReference>
<dbReference type="InParanoid" id="G0MHY6"/>